<dbReference type="PANTHER" id="PTHR11138">
    <property type="entry name" value="METHIONYL-TRNA FORMYLTRANSFERASE"/>
    <property type="match status" value="1"/>
</dbReference>
<dbReference type="InterPro" id="IPR041711">
    <property type="entry name" value="Met-tRNA-FMT_N"/>
</dbReference>
<dbReference type="EC" id="2.1.2.9" evidence="1"/>
<dbReference type="SUPFAM" id="SSF53328">
    <property type="entry name" value="Formyltransferase"/>
    <property type="match status" value="1"/>
</dbReference>
<organism evidence="3 4">
    <name type="scientific">Discina gigas</name>
    <dbReference type="NCBI Taxonomy" id="1032678"/>
    <lineage>
        <taxon>Eukaryota</taxon>
        <taxon>Fungi</taxon>
        <taxon>Dikarya</taxon>
        <taxon>Ascomycota</taxon>
        <taxon>Pezizomycotina</taxon>
        <taxon>Pezizomycetes</taxon>
        <taxon>Pezizales</taxon>
        <taxon>Discinaceae</taxon>
        <taxon>Discina</taxon>
    </lineage>
</organism>
<gene>
    <name evidence="3" type="primary">FMT1</name>
    <name evidence="3" type="ORF">Q9L58_002480</name>
</gene>
<dbReference type="EMBL" id="JBBBZM010000021">
    <property type="protein sequence ID" value="KAL0638544.1"/>
    <property type="molecule type" value="Genomic_DNA"/>
</dbReference>
<proteinExistence type="predicted"/>
<evidence type="ECO:0000259" key="2">
    <source>
        <dbReference type="Pfam" id="PF00551"/>
    </source>
</evidence>
<reference evidence="3 4" key="1">
    <citation type="submission" date="2024-02" db="EMBL/GenBank/DDBJ databases">
        <title>Discinaceae phylogenomics.</title>
        <authorList>
            <person name="Dirks A.C."/>
            <person name="James T.Y."/>
        </authorList>
    </citation>
    <scope>NUCLEOTIDE SEQUENCE [LARGE SCALE GENOMIC DNA]</scope>
    <source>
        <strain evidence="3 4">ACD0624</strain>
    </source>
</reference>
<protein>
    <recommendedName>
        <fullName evidence="1">methionyl-tRNA formyltransferase</fullName>
        <ecNumber evidence="1">2.1.2.9</ecNumber>
    </recommendedName>
</protein>
<evidence type="ECO:0000313" key="3">
    <source>
        <dbReference type="EMBL" id="KAL0638544.1"/>
    </source>
</evidence>
<evidence type="ECO:0000256" key="1">
    <source>
        <dbReference type="ARBA" id="ARBA00012261"/>
    </source>
</evidence>
<keyword evidence="4" id="KW-1185">Reference proteome</keyword>
<comment type="caution">
    <text evidence="3">The sequence shown here is derived from an EMBL/GenBank/DDBJ whole genome shotgun (WGS) entry which is preliminary data.</text>
</comment>
<dbReference type="GO" id="GO:0004479">
    <property type="term" value="F:methionyl-tRNA formyltransferase activity"/>
    <property type="evidence" value="ECO:0007669"/>
    <property type="project" value="UniProtKB-EC"/>
</dbReference>
<dbReference type="Proteomes" id="UP001447188">
    <property type="component" value="Unassembled WGS sequence"/>
</dbReference>
<feature type="domain" description="Formyl transferase N-terminal" evidence="2">
    <location>
        <begin position="37"/>
        <end position="215"/>
    </location>
</feature>
<evidence type="ECO:0000313" key="4">
    <source>
        <dbReference type="Proteomes" id="UP001447188"/>
    </source>
</evidence>
<accession>A0ABR3GRJ3</accession>
<dbReference type="InterPro" id="IPR002376">
    <property type="entry name" value="Formyl_transf_N"/>
</dbReference>
<dbReference type="PANTHER" id="PTHR11138:SF5">
    <property type="entry name" value="METHIONYL-TRNA FORMYLTRANSFERASE, MITOCHONDRIAL"/>
    <property type="match status" value="1"/>
</dbReference>
<keyword evidence="3" id="KW-0808">Transferase</keyword>
<sequence>MSLSLSRRSPLRVFSFSFFAHIHRRLQSTSTTNTPLRILFCGSDHFSATSLKALYGEYTVGRDVIESIDVLCKTDKRAGRGLRTLREVPIKNVARDLRLPIHEISDFRGWNELPATVSGSPPNLIVAVSFGLLIPARIITAAAYGGINVHPSLLPMYSGPAPIYHTLLNGTPIAGVTIQTLHLKEFDKGMILLQTLPPIEVPERTSYQMLHDVLAVHGAEMLVETCRQRLFIPPLHPVVNNYKPSKAPKIMPTEHTRVDWRVLAAEDVERKCGALSTMWCKFGSREEPQLLRNKRAILSDISILDVPEENIDGDEVAPGSFQYLRIENGGLDEEILAIKCRPGGGWVKAGGIKMEGKKLINGGEWARSLRDQVKVFL</sequence>
<dbReference type="CDD" id="cd08646">
    <property type="entry name" value="FMT_core_Met-tRNA-FMT_N"/>
    <property type="match status" value="1"/>
</dbReference>
<dbReference type="Gene3D" id="3.40.50.12230">
    <property type="match status" value="1"/>
</dbReference>
<name>A0ABR3GRJ3_9PEZI</name>
<dbReference type="Pfam" id="PF00551">
    <property type="entry name" value="Formyl_trans_N"/>
    <property type="match status" value="1"/>
</dbReference>
<dbReference type="InterPro" id="IPR036477">
    <property type="entry name" value="Formyl_transf_N_sf"/>
</dbReference>